<keyword evidence="3" id="KW-1185">Reference proteome</keyword>
<feature type="domain" description="VOC" evidence="1">
    <location>
        <begin position="76"/>
        <end position="190"/>
    </location>
</feature>
<dbReference type="PROSITE" id="PS51819">
    <property type="entry name" value="VOC"/>
    <property type="match status" value="1"/>
</dbReference>
<dbReference type="InterPro" id="IPR037523">
    <property type="entry name" value="VOC_core"/>
</dbReference>
<proteinExistence type="predicted"/>
<protein>
    <recommendedName>
        <fullName evidence="1">VOC domain-containing protein</fullName>
    </recommendedName>
</protein>
<accession>A0A7I7QD68</accession>
<dbReference type="Proteomes" id="UP000467130">
    <property type="component" value="Chromosome"/>
</dbReference>
<dbReference type="Gene3D" id="3.10.180.10">
    <property type="entry name" value="2,3-Dihydroxybiphenyl 1,2-Dioxygenase, domain 1"/>
    <property type="match status" value="1"/>
</dbReference>
<organism evidence="2 3">
    <name type="scientific">Mycobacterium stomatepiae</name>
    <dbReference type="NCBI Taxonomy" id="470076"/>
    <lineage>
        <taxon>Bacteria</taxon>
        <taxon>Bacillati</taxon>
        <taxon>Actinomycetota</taxon>
        <taxon>Actinomycetes</taxon>
        <taxon>Mycobacteriales</taxon>
        <taxon>Mycobacteriaceae</taxon>
        <taxon>Mycobacterium</taxon>
        <taxon>Mycobacterium simiae complex</taxon>
    </lineage>
</organism>
<dbReference type="AlphaFoldDB" id="A0A7I7QD68"/>
<dbReference type="InterPro" id="IPR029068">
    <property type="entry name" value="Glyas_Bleomycin-R_OHBP_Dase"/>
</dbReference>
<dbReference type="KEGG" id="msto:MSTO_42960"/>
<name>A0A7I7QD68_9MYCO</name>
<sequence length="190" mass="20014">MATLTWLGVPGDENDWTAMGFVVDDHTIRIGRVSCALTDERCWGFDEIHAQPDVLGLPTVVRPPVTAAVHPCGVTHVDHVVYTAGELDAAITGLNAVLGTPPRRRFHPRGPDGPEMAFYRAGEGFIEVVASGVEPALIGLALWSPDLDATVAAIRTAGGPIGDPKAAVQGGRIASVWQGHLDWGLAIMGP</sequence>
<reference evidence="2 3" key="1">
    <citation type="journal article" date="2019" name="Emerg. Microbes Infect.">
        <title>Comprehensive subspecies identification of 175 nontuberculous mycobacteria species based on 7547 genomic profiles.</title>
        <authorList>
            <person name="Matsumoto Y."/>
            <person name="Kinjo T."/>
            <person name="Motooka D."/>
            <person name="Nabeya D."/>
            <person name="Jung N."/>
            <person name="Uechi K."/>
            <person name="Horii T."/>
            <person name="Iida T."/>
            <person name="Fujita J."/>
            <person name="Nakamura S."/>
        </authorList>
    </citation>
    <scope>NUCLEOTIDE SEQUENCE [LARGE SCALE GENOMIC DNA]</scope>
    <source>
        <strain evidence="2 3">JCM 17783</strain>
    </source>
</reference>
<evidence type="ECO:0000259" key="1">
    <source>
        <dbReference type="PROSITE" id="PS51819"/>
    </source>
</evidence>
<dbReference type="RefSeq" id="WP_163791668.1">
    <property type="nucleotide sequence ID" value="NZ_AP022587.1"/>
</dbReference>
<dbReference type="SUPFAM" id="SSF54593">
    <property type="entry name" value="Glyoxalase/Bleomycin resistance protein/Dihydroxybiphenyl dioxygenase"/>
    <property type="match status" value="1"/>
</dbReference>
<evidence type="ECO:0000313" key="3">
    <source>
        <dbReference type="Proteomes" id="UP000467130"/>
    </source>
</evidence>
<gene>
    <name evidence="2" type="ORF">MSTO_42960</name>
</gene>
<dbReference type="EMBL" id="AP022587">
    <property type="protein sequence ID" value="BBY24091.1"/>
    <property type="molecule type" value="Genomic_DNA"/>
</dbReference>
<evidence type="ECO:0000313" key="2">
    <source>
        <dbReference type="EMBL" id="BBY24091.1"/>
    </source>
</evidence>